<accession>A0ABD3R0R7</accession>
<feature type="domain" description="Methyltransferase type 11" evidence="1">
    <location>
        <begin position="57"/>
        <end position="137"/>
    </location>
</feature>
<sequence length="318" mass="35883">MPSIRTTEEEEASIKRKFYGGRGDKAHLGGFTSFDPNGISPTLWKEMVSWLGVKSLVDVGCGRGISTSWFVLHGMDYVVCVEGSHDAVANSLLHGLQPQEGTEFELVEHDFSLGPWWPSRTVDAAWCVEFTEHVGRNYQLNYFASFRKAAYIFMTHSQRGGWHHVEVHDSDWWILRMESMGFVYSEYLTKKMRQVALKDWKRNDFLRAMQNNKKKNTFGVGQHLIKTLQASVYMNPLVASLPQHAHLLTEHGCFASGEGGIECGKVGSKVQNLTPLPDSYKPVVLSDKMDKAWMDLIYDLPLPGQGLDPDENVVIVAE</sequence>
<dbReference type="EMBL" id="JABMIG020000003">
    <property type="protein sequence ID" value="KAL3805386.1"/>
    <property type="molecule type" value="Genomic_DNA"/>
</dbReference>
<gene>
    <name evidence="2" type="ORF">HJC23_009093</name>
</gene>
<dbReference type="AlphaFoldDB" id="A0ABD3R0R7"/>
<evidence type="ECO:0000313" key="3">
    <source>
        <dbReference type="Proteomes" id="UP001516023"/>
    </source>
</evidence>
<evidence type="ECO:0000313" key="2">
    <source>
        <dbReference type="EMBL" id="KAL3805386.1"/>
    </source>
</evidence>
<dbReference type="InterPro" id="IPR029063">
    <property type="entry name" value="SAM-dependent_MTases_sf"/>
</dbReference>
<dbReference type="InterPro" id="IPR013216">
    <property type="entry name" value="Methyltransf_11"/>
</dbReference>
<protein>
    <recommendedName>
        <fullName evidence="1">Methyltransferase type 11 domain-containing protein</fullName>
    </recommendedName>
</protein>
<dbReference type="CDD" id="cd02440">
    <property type="entry name" value="AdoMet_MTases"/>
    <property type="match status" value="1"/>
</dbReference>
<keyword evidence="3" id="KW-1185">Reference proteome</keyword>
<evidence type="ECO:0000259" key="1">
    <source>
        <dbReference type="Pfam" id="PF08241"/>
    </source>
</evidence>
<dbReference type="Pfam" id="PF08241">
    <property type="entry name" value="Methyltransf_11"/>
    <property type="match status" value="1"/>
</dbReference>
<organism evidence="2 3">
    <name type="scientific">Cyclotella cryptica</name>
    <dbReference type="NCBI Taxonomy" id="29204"/>
    <lineage>
        <taxon>Eukaryota</taxon>
        <taxon>Sar</taxon>
        <taxon>Stramenopiles</taxon>
        <taxon>Ochrophyta</taxon>
        <taxon>Bacillariophyta</taxon>
        <taxon>Coscinodiscophyceae</taxon>
        <taxon>Thalassiosirophycidae</taxon>
        <taxon>Stephanodiscales</taxon>
        <taxon>Stephanodiscaceae</taxon>
        <taxon>Cyclotella</taxon>
    </lineage>
</organism>
<dbReference type="Gene3D" id="3.40.50.150">
    <property type="entry name" value="Vaccinia Virus protein VP39"/>
    <property type="match status" value="1"/>
</dbReference>
<dbReference type="Proteomes" id="UP001516023">
    <property type="component" value="Unassembled WGS sequence"/>
</dbReference>
<comment type="caution">
    <text evidence="2">The sequence shown here is derived from an EMBL/GenBank/DDBJ whole genome shotgun (WGS) entry which is preliminary data.</text>
</comment>
<dbReference type="SUPFAM" id="SSF53335">
    <property type="entry name" value="S-adenosyl-L-methionine-dependent methyltransferases"/>
    <property type="match status" value="1"/>
</dbReference>
<reference evidence="2 3" key="1">
    <citation type="journal article" date="2020" name="G3 (Bethesda)">
        <title>Improved Reference Genome for Cyclotella cryptica CCMP332, a Model for Cell Wall Morphogenesis, Salinity Adaptation, and Lipid Production in Diatoms (Bacillariophyta).</title>
        <authorList>
            <person name="Roberts W.R."/>
            <person name="Downey K.M."/>
            <person name="Ruck E.C."/>
            <person name="Traller J.C."/>
            <person name="Alverson A.J."/>
        </authorList>
    </citation>
    <scope>NUCLEOTIDE SEQUENCE [LARGE SCALE GENOMIC DNA]</scope>
    <source>
        <strain evidence="2 3">CCMP332</strain>
    </source>
</reference>
<name>A0ABD3R0R7_9STRA</name>
<proteinExistence type="predicted"/>